<keyword evidence="3" id="KW-1185">Reference proteome</keyword>
<dbReference type="InterPro" id="IPR002654">
    <property type="entry name" value="Glyco_trans_25"/>
</dbReference>
<dbReference type="Proteomes" id="UP001430804">
    <property type="component" value="Unassembled WGS sequence"/>
</dbReference>
<organism evidence="2 3">
    <name type="scientific">Pseudohoeflea coraliihabitans</name>
    <dbReference type="NCBI Taxonomy" id="2860393"/>
    <lineage>
        <taxon>Bacteria</taxon>
        <taxon>Pseudomonadati</taxon>
        <taxon>Pseudomonadota</taxon>
        <taxon>Alphaproteobacteria</taxon>
        <taxon>Hyphomicrobiales</taxon>
        <taxon>Rhizobiaceae</taxon>
        <taxon>Pseudohoeflea</taxon>
    </lineage>
</organism>
<dbReference type="EMBL" id="JAHWQX010000002">
    <property type="protein sequence ID" value="MBW3097694.1"/>
    <property type="molecule type" value="Genomic_DNA"/>
</dbReference>
<dbReference type="CDD" id="cd06532">
    <property type="entry name" value="Glyco_transf_25"/>
    <property type="match status" value="1"/>
</dbReference>
<dbReference type="Pfam" id="PF01755">
    <property type="entry name" value="Glyco_transf_25"/>
    <property type="match status" value="1"/>
</dbReference>
<gene>
    <name evidence="2" type="ORF">KY465_10410</name>
</gene>
<sequence>MLMPSIEGLNCYLINLDRAPARLAFMDAQLQSLGLPYQRVSAVDKNSIGPTVEGYDAAAYRRLHGRRFHAGEIACYLSHVACLRAFLASEAAHALILEDDARLPEDLPQLLTAALGAADEWDLLRLSTVNSGIRAPYRPLVGRYQMAIALTREKGAGAYLVNRRCAQTLLAREMPIRLAWDIAFDLEFRHGLRGAFIVPIPVDQCTGMETQIQHQTAEAKLPASRYLTVFPFRAMVETQRFLKRGSRLIWLKARQLRTPAGPTG</sequence>
<proteinExistence type="predicted"/>
<feature type="domain" description="Glycosyl transferase family 25" evidence="1">
    <location>
        <begin position="11"/>
        <end position="181"/>
    </location>
</feature>
<protein>
    <submittedName>
        <fullName evidence="2">Glycosyltransferase family 25 protein</fullName>
    </submittedName>
</protein>
<accession>A0ABS6WRM6</accession>
<evidence type="ECO:0000313" key="2">
    <source>
        <dbReference type="EMBL" id="MBW3097694.1"/>
    </source>
</evidence>
<evidence type="ECO:0000313" key="3">
    <source>
        <dbReference type="Proteomes" id="UP001430804"/>
    </source>
</evidence>
<comment type="caution">
    <text evidence="2">The sequence shown here is derived from an EMBL/GenBank/DDBJ whole genome shotgun (WGS) entry which is preliminary data.</text>
</comment>
<reference evidence="2" key="1">
    <citation type="submission" date="2021-07" db="EMBL/GenBank/DDBJ databases">
        <title>Pseudohoeflea marina sp. nov. a polyhydroxyalcanoate-producing bacterium.</title>
        <authorList>
            <person name="Zheng W."/>
            <person name="Yu S."/>
            <person name="Huang Y."/>
        </authorList>
    </citation>
    <scope>NUCLEOTIDE SEQUENCE</scope>
    <source>
        <strain evidence="2">DP4N28-3</strain>
    </source>
</reference>
<evidence type="ECO:0000259" key="1">
    <source>
        <dbReference type="Pfam" id="PF01755"/>
    </source>
</evidence>
<name>A0ABS6WRM6_9HYPH</name>